<dbReference type="InterPro" id="IPR011109">
    <property type="entry name" value="DNA_bind_recombinase_dom"/>
</dbReference>
<feature type="active site" description="O-(5'-phospho-DNA)-serine intermediate" evidence="4 5">
    <location>
        <position position="10"/>
    </location>
</feature>
<dbReference type="PROSITE" id="PS00397">
    <property type="entry name" value="RECOMBINASES_1"/>
    <property type="match status" value="1"/>
</dbReference>
<dbReference type="InterPro" id="IPR006119">
    <property type="entry name" value="Resolv_N"/>
</dbReference>
<evidence type="ECO:0000256" key="1">
    <source>
        <dbReference type="ARBA" id="ARBA00022908"/>
    </source>
</evidence>
<dbReference type="InterPro" id="IPR038109">
    <property type="entry name" value="DNA_bind_recomb_sf"/>
</dbReference>
<proteinExistence type="predicted"/>
<dbReference type="OrthoDB" id="128993at2"/>
<dbReference type="SUPFAM" id="SSF53041">
    <property type="entry name" value="Resolvase-like"/>
    <property type="match status" value="1"/>
</dbReference>
<evidence type="ECO:0000256" key="3">
    <source>
        <dbReference type="ARBA" id="ARBA00023172"/>
    </source>
</evidence>
<keyword evidence="3" id="KW-0233">DNA recombination</keyword>
<evidence type="ECO:0000256" key="5">
    <source>
        <dbReference type="PROSITE-ProRule" id="PRU10137"/>
    </source>
</evidence>
<dbReference type="SMART" id="SM00857">
    <property type="entry name" value="Resolvase"/>
    <property type="match status" value="1"/>
</dbReference>
<dbReference type="InterPro" id="IPR006118">
    <property type="entry name" value="Recombinase_CS"/>
</dbReference>
<organism evidence="7 8">
    <name type="scientific">Frankia canadensis</name>
    <dbReference type="NCBI Taxonomy" id="1836972"/>
    <lineage>
        <taxon>Bacteria</taxon>
        <taxon>Bacillati</taxon>
        <taxon>Actinomycetota</taxon>
        <taxon>Actinomycetes</taxon>
        <taxon>Frankiales</taxon>
        <taxon>Frankiaceae</taxon>
        <taxon>Frankia</taxon>
    </lineage>
</organism>
<keyword evidence="1" id="KW-0229">DNA integration</keyword>
<dbReference type="GO" id="GO:0003677">
    <property type="term" value="F:DNA binding"/>
    <property type="evidence" value="ECO:0007669"/>
    <property type="project" value="UniProtKB-KW"/>
</dbReference>
<dbReference type="GO" id="GO:0000150">
    <property type="term" value="F:DNA strand exchange activity"/>
    <property type="evidence" value="ECO:0007669"/>
    <property type="project" value="InterPro"/>
</dbReference>
<evidence type="ECO:0000256" key="2">
    <source>
        <dbReference type="ARBA" id="ARBA00023125"/>
    </source>
</evidence>
<sequence>MKLIGYIRVSTVGQAEDGMGLDVQTDSIRAWARANGHRITEIFTEAGVSGKLEDRPALGDALRALRDGSADGIVVPKLDRLARDLVVQEQLIAEIRRMGADIHSAVAGEAAYLVDDPDDPSRKLIRQILGAVNEYERAMIALRLRSGRKQKAAAGGYAYGAPAFGVRAEGKQLTADEREQAALTRMVELAEEGASLRTIADTLTAEGHRPKRGDRWHPTTVNRALVRARAENGTAA</sequence>
<reference evidence="7 8" key="1">
    <citation type="submission" date="2017-06" db="EMBL/GenBank/DDBJ databases">
        <authorList>
            <person name="Kim H.J."/>
            <person name="Triplett B.A."/>
        </authorList>
    </citation>
    <scope>NUCLEOTIDE SEQUENCE [LARGE SCALE GENOMIC DNA]</scope>
    <source>
        <strain evidence="7">FRACA_ARgP5</strain>
    </source>
</reference>
<protein>
    <submittedName>
        <fullName evidence="7">Site-specific DNA recombinase</fullName>
    </submittedName>
</protein>
<dbReference type="Pfam" id="PF07508">
    <property type="entry name" value="Recombinase"/>
    <property type="match status" value="1"/>
</dbReference>
<dbReference type="Gene3D" id="3.90.1750.20">
    <property type="entry name" value="Putative Large Serine Recombinase, Chain B, Domain 2"/>
    <property type="match status" value="1"/>
</dbReference>
<dbReference type="EMBL" id="FZMO01000079">
    <property type="protein sequence ID" value="SNQ47063.1"/>
    <property type="molecule type" value="Genomic_DNA"/>
</dbReference>
<name>A0A2I2KN22_9ACTN</name>
<keyword evidence="8" id="KW-1185">Reference proteome</keyword>
<dbReference type="RefSeq" id="WP_101830974.1">
    <property type="nucleotide sequence ID" value="NZ_FZMO01000079.1"/>
</dbReference>
<evidence type="ECO:0000259" key="6">
    <source>
        <dbReference type="PROSITE" id="PS51736"/>
    </source>
</evidence>
<dbReference type="CDD" id="cd00338">
    <property type="entry name" value="Ser_Recombinase"/>
    <property type="match status" value="1"/>
</dbReference>
<evidence type="ECO:0000313" key="8">
    <source>
        <dbReference type="Proteomes" id="UP000234331"/>
    </source>
</evidence>
<feature type="domain" description="Resolvase/invertase-type recombinase catalytic" evidence="6">
    <location>
        <begin position="2"/>
        <end position="155"/>
    </location>
</feature>
<evidence type="ECO:0000256" key="4">
    <source>
        <dbReference type="PIRSR" id="PIRSR606118-50"/>
    </source>
</evidence>
<dbReference type="InterPro" id="IPR036162">
    <property type="entry name" value="Resolvase-like_N_sf"/>
</dbReference>
<dbReference type="PANTHER" id="PTHR30461">
    <property type="entry name" value="DNA-INVERTASE FROM LAMBDOID PROPHAGE"/>
    <property type="match status" value="1"/>
</dbReference>
<dbReference type="PROSITE" id="PS51736">
    <property type="entry name" value="RECOMBINASES_3"/>
    <property type="match status" value="1"/>
</dbReference>
<dbReference type="InterPro" id="IPR050639">
    <property type="entry name" value="SSR_resolvase"/>
</dbReference>
<gene>
    <name evidence="7" type="ORF">FRACA_170023</name>
</gene>
<dbReference type="Proteomes" id="UP000234331">
    <property type="component" value="Unassembled WGS sequence"/>
</dbReference>
<keyword evidence="2" id="KW-0238">DNA-binding</keyword>
<dbReference type="Pfam" id="PF00239">
    <property type="entry name" value="Resolvase"/>
    <property type="match status" value="1"/>
</dbReference>
<accession>A0A2I2KN22</accession>
<dbReference type="PANTHER" id="PTHR30461:SF23">
    <property type="entry name" value="DNA RECOMBINASE-RELATED"/>
    <property type="match status" value="1"/>
</dbReference>
<evidence type="ECO:0000313" key="7">
    <source>
        <dbReference type="EMBL" id="SNQ47063.1"/>
    </source>
</evidence>
<dbReference type="GO" id="GO:0015074">
    <property type="term" value="P:DNA integration"/>
    <property type="evidence" value="ECO:0007669"/>
    <property type="project" value="UniProtKB-KW"/>
</dbReference>
<dbReference type="Gene3D" id="3.40.50.1390">
    <property type="entry name" value="Resolvase, N-terminal catalytic domain"/>
    <property type="match status" value="1"/>
</dbReference>
<dbReference type="AlphaFoldDB" id="A0A2I2KN22"/>